<evidence type="ECO:0000256" key="1">
    <source>
        <dbReference type="ARBA" id="ARBA00009257"/>
    </source>
</evidence>
<dbReference type="SUPFAM" id="SSF48371">
    <property type="entry name" value="ARM repeat"/>
    <property type="match status" value="1"/>
</dbReference>
<reference evidence="6 7" key="1">
    <citation type="journal article" date="2015" name="Genome Biol. Evol.">
        <title>Phylogenomic analyses indicate that early fungi evolved digesting cell walls of algal ancestors of land plants.</title>
        <authorList>
            <person name="Chang Y."/>
            <person name="Wang S."/>
            <person name="Sekimoto S."/>
            <person name="Aerts A.L."/>
            <person name="Choi C."/>
            <person name="Clum A."/>
            <person name="LaButti K.M."/>
            <person name="Lindquist E.A."/>
            <person name="Yee Ngan C."/>
            <person name="Ohm R.A."/>
            <person name="Salamov A.A."/>
            <person name="Grigoriev I.V."/>
            <person name="Spatafora J.W."/>
            <person name="Berbee M.L."/>
        </authorList>
    </citation>
    <scope>NUCLEOTIDE SEQUENCE [LARGE SCALE GENOMIC DNA]</scope>
    <source>
        <strain evidence="6 7">NRRL 1564</strain>
    </source>
</reference>
<protein>
    <submittedName>
        <fullName evidence="6">WD40 repeat-like protein</fullName>
    </submittedName>
</protein>
<keyword evidence="2 4" id="KW-0853">WD repeat</keyword>
<dbReference type="GO" id="GO:0010506">
    <property type="term" value="P:regulation of autophagy"/>
    <property type="evidence" value="ECO:0007669"/>
    <property type="project" value="TreeGrafter"/>
</dbReference>
<dbReference type="InterPro" id="IPR019775">
    <property type="entry name" value="WD40_repeat_CS"/>
</dbReference>
<evidence type="ECO:0000256" key="4">
    <source>
        <dbReference type="PROSITE-ProRule" id="PRU00221"/>
    </source>
</evidence>
<dbReference type="InterPro" id="IPR036322">
    <property type="entry name" value="WD40_repeat_dom_sf"/>
</dbReference>
<dbReference type="AlphaFoldDB" id="A0A2G5BDS5"/>
<dbReference type="GO" id="GO:0005737">
    <property type="term" value="C:cytoplasm"/>
    <property type="evidence" value="ECO:0007669"/>
    <property type="project" value="TreeGrafter"/>
</dbReference>
<evidence type="ECO:0000313" key="7">
    <source>
        <dbReference type="Proteomes" id="UP000242474"/>
    </source>
</evidence>
<dbReference type="EMBL" id="KZ303496">
    <property type="protein sequence ID" value="PIA17170.1"/>
    <property type="molecule type" value="Genomic_DNA"/>
</dbReference>
<feature type="repeat" description="WD" evidence="4">
    <location>
        <begin position="1037"/>
        <end position="1067"/>
    </location>
</feature>
<evidence type="ECO:0000256" key="2">
    <source>
        <dbReference type="ARBA" id="ARBA00022574"/>
    </source>
</evidence>
<name>A0A2G5BDS5_COERN</name>
<organism evidence="6 7">
    <name type="scientific">Coemansia reversa (strain ATCC 12441 / NRRL 1564)</name>
    <dbReference type="NCBI Taxonomy" id="763665"/>
    <lineage>
        <taxon>Eukaryota</taxon>
        <taxon>Fungi</taxon>
        <taxon>Fungi incertae sedis</taxon>
        <taxon>Zoopagomycota</taxon>
        <taxon>Kickxellomycotina</taxon>
        <taxon>Kickxellomycetes</taxon>
        <taxon>Kickxellales</taxon>
        <taxon>Kickxellaceae</taxon>
        <taxon>Coemansia</taxon>
    </lineage>
</organism>
<dbReference type="PROSITE" id="PS50082">
    <property type="entry name" value="WD_REPEATS_2"/>
    <property type="match status" value="2"/>
</dbReference>
<dbReference type="InterPro" id="IPR001680">
    <property type="entry name" value="WD40_rpt"/>
</dbReference>
<dbReference type="STRING" id="763665.A0A2G5BDS5"/>
<feature type="domain" description="Raptor N-terminal CASPase-like" evidence="5">
    <location>
        <begin position="6"/>
        <end position="169"/>
    </location>
</feature>
<evidence type="ECO:0000256" key="3">
    <source>
        <dbReference type="ARBA" id="ARBA00022737"/>
    </source>
</evidence>
<dbReference type="Gene3D" id="2.130.10.10">
    <property type="entry name" value="YVTN repeat-like/Quinoprotein amine dehydrogenase"/>
    <property type="match status" value="1"/>
</dbReference>
<keyword evidence="7" id="KW-1185">Reference proteome</keyword>
<dbReference type="PROSITE" id="PS00678">
    <property type="entry name" value="WD_REPEATS_1"/>
    <property type="match status" value="1"/>
</dbReference>
<evidence type="ECO:0000259" key="5">
    <source>
        <dbReference type="SMART" id="SM01302"/>
    </source>
</evidence>
<comment type="similarity">
    <text evidence="1">Belongs to the WD repeat RAPTOR family.</text>
</comment>
<dbReference type="SMART" id="SM00320">
    <property type="entry name" value="WD40"/>
    <property type="match status" value="6"/>
</dbReference>
<dbReference type="PANTHER" id="PTHR12848:SF16">
    <property type="entry name" value="REGULATORY-ASSOCIATED PROTEIN OF MTOR"/>
    <property type="match status" value="1"/>
</dbReference>
<evidence type="ECO:0000313" key="6">
    <source>
        <dbReference type="EMBL" id="PIA17170.1"/>
    </source>
</evidence>
<dbReference type="Proteomes" id="UP000242474">
    <property type="component" value="Unassembled WGS sequence"/>
</dbReference>
<dbReference type="InterPro" id="IPR011989">
    <property type="entry name" value="ARM-like"/>
</dbReference>
<dbReference type="GO" id="GO:0009267">
    <property type="term" value="P:cellular response to starvation"/>
    <property type="evidence" value="ECO:0007669"/>
    <property type="project" value="TreeGrafter"/>
</dbReference>
<dbReference type="InterPro" id="IPR004083">
    <property type="entry name" value="Raptor"/>
</dbReference>
<dbReference type="SMART" id="SM01302">
    <property type="entry name" value="Raptor_N"/>
    <property type="match status" value="1"/>
</dbReference>
<dbReference type="PRINTS" id="PR01547">
    <property type="entry name" value="YEAST176DUF"/>
</dbReference>
<dbReference type="Gene3D" id="1.25.10.10">
    <property type="entry name" value="Leucine-rich Repeat Variant"/>
    <property type="match status" value="1"/>
</dbReference>
<dbReference type="InterPro" id="IPR016024">
    <property type="entry name" value="ARM-type_fold"/>
</dbReference>
<dbReference type="GO" id="GO:0071230">
    <property type="term" value="P:cellular response to amino acid stimulus"/>
    <property type="evidence" value="ECO:0007669"/>
    <property type="project" value="TreeGrafter"/>
</dbReference>
<dbReference type="GO" id="GO:0030674">
    <property type="term" value="F:protein-macromolecule adaptor activity"/>
    <property type="evidence" value="ECO:0007669"/>
    <property type="project" value="TreeGrafter"/>
</dbReference>
<feature type="repeat" description="WD" evidence="4">
    <location>
        <begin position="1116"/>
        <end position="1157"/>
    </location>
</feature>
<sequence length="1264" mass="141546">MHSHTKIRTSGALLAVYLNLEDTSEFHSPDPKVQPVLETWVNPHTLPNQPRKSDVVAQNLVDQFGQIASQVIYKPLVDRSFARLKEYCIHYRNTVDDERIMFYYNGHGMPLPTSEGDFWVRQRQYNPQVYTDEAKCVSLGAETLSQWIGSPCVYVWDCANAMKIVHAFEKHADIQGKNKAVVDLKMVKLALCNSGRCEDIHFAATGPDEQLPTEPKLPADLFTACLTTPAKAMIRYWLLRNPNVSKVIQDNWEKLPGTIQDRYTPMGEINWIITTITDTIAWSTLPPDQFNKMFRGDVVVASLYRNFMLADRIMRFYGVHPQCSPTMPSTHNHPLWNSLDMEIELCLAQLPRLLAEDKQLLCTSAVGYTPSSFFVRQLRAFDMWLQHTAVPPNIELPLELPIILQMLLSRKYCINALILLYRFTILGPWAVSMVTAVGAYSYLTRLLSSQTSEVREILTLIWARLVAVDTTLKPLLLKSRGFEHFIAYLGSHVHFQSDSVSEKARVRDNVLAAGAFTLTIMCKDTQEVQKTCFYKHLLDYLLTYLHQPDNGTDERATFRVWILMCLAELWKGYPQAKLLANVQDLLIQMALHRLPVVRAAAIRAMGTLIEDLPQLESNPGGLSIISSVERKIYGLLLHAASDGSPMVRREVVCVIGASVFGTYMTLAIEVVTHVVNKETQRHHKPQSQHTAAAPRIEAPNELLVHKTRLDLLVRLYKVLLELSTDAHIDVSLPAREACDALMRFMYPWSCSSDQSSLEELPRSKPLIETPPTIASSPLPARSISPINISTIDQHRRLISVPLQLPKPEIFSTYGYKSGRINNTGNAERAEARQKLVEIEEAWQEWCRHELRENICESTLLDWAGAYFTEFDISLFANVNGPLQGSLALVESCERNRRIERMETSARTMGTQAGSMKWMDVRAVASNRDPASVALLHPLEPHAIVASRKGTVSVYDWELAAQVGHYSIGPQGSYGEASSISSLHLINPLGHSKLLVGTRDGKVRIFASHVPDFDPDASFIFAGARIYGEQEECGLVTAWNQRSSVLFAGGNDKEVRVWDVSTEMCIEEIPVVSMGGITCVSHDGVSGNIFAVGNASGLVRVMDRRLDARSGAVASWREHSPDAIRNVAMRPGQTEIISASSNGSIKYWDLRHRESVFTIADTHTGCQLEHMIPHQNMPVLMTSSNATVKLWNQRGKNIGNVSATKQPYGSLKKYMKTLAGYPNQPKGDKIYAAAMHSYLPMALIVTENGNVNCIWPSKTDSLSSS</sequence>
<dbReference type="SUPFAM" id="SSF50978">
    <property type="entry name" value="WD40 repeat-like"/>
    <property type="match status" value="1"/>
</dbReference>
<dbReference type="Pfam" id="PF14538">
    <property type="entry name" value="Raptor_N"/>
    <property type="match status" value="1"/>
</dbReference>
<accession>A0A2G5BDS5</accession>
<dbReference type="Pfam" id="PF00400">
    <property type="entry name" value="WD40"/>
    <property type="match status" value="2"/>
</dbReference>
<dbReference type="PANTHER" id="PTHR12848">
    <property type="entry name" value="REGULATORY-ASSOCIATED PROTEIN OF MTOR"/>
    <property type="match status" value="1"/>
</dbReference>
<keyword evidence="3" id="KW-0677">Repeat</keyword>
<dbReference type="OrthoDB" id="10262360at2759"/>
<dbReference type="GO" id="GO:0031931">
    <property type="term" value="C:TORC1 complex"/>
    <property type="evidence" value="ECO:0007669"/>
    <property type="project" value="InterPro"/>
</dbReference>
<dbReference type="InterPro" id="IPR029347">
    <property type="entry name" value="Raptor_N"/>
</dbReference>
<gene>
    <name evidence="6" type="ORF">COEREDRAFT_41764</name>
</gene>
<dbReference type="GO" id="GO:0031929">
    <property type="term" value="P:TOR signaling"/>
    <property type="evidence" value="ECO:0007669"/>
    <property type="project" value="InterPro"/>
</dbReference>
<dbReference type="InterPro" id="IPR015943">
    <property type="entry name" value="WD40/YVTN_repeat-like_dom_sf"/>
</dbReference>
<dbReference type="GO" id="GO:0030307">
    <property type="term" value="P:positive regulation of cell growth"/>
    <property type="evidence" value="ECO:0007669"/>
    <property type="project" value="TreeGrafter"/>
</dbReference>
<proteinExistence type="inferred from homology"/>